<dbReference type="InterPro" id="IPR027417">
    <property type="entry name" value="P-loop_NTPase"/>
</dbReference>
<sequence length="182" mass="20940">MLRLGRRVRIRLLHVDSVARALYPYLLLVDLAIYYMVNRVLQALRRVDVVIYDRFFLDALIDAVHLCRGINKLLLKLCLSMHRRVGKSIVLDVNVETALRRKRDIIPAKEVSFKRGLYLILSKSLGLATIDSSRELRNVLEEVLEVVDPLAIKASGGQLIDLETNTNFYPSYLHPHTLPYFV</sequence>
<evidence type="ECO:0000256" key="1">
    <source>
        <dbReference type="SAM" id="Phobius"/>
    </source>
</evidence>
<organism evidence="2 3">
    <name type="scientific">Desulfurococcus amylolyticus DSM 16532</name>
    <dbReference type="NCBI Taxonomy" id="768672"/>
    <lineage>
        <taxon>Archaea</taxon>
        <taxon>Thermoproteota</taxon>
        <taxon>Thermoprotei</taxon>
        <taxon>Desulfurococcales</taxon>
        <taxon>Desulfurococcaceae</taxon>
        <taxon>Desulfurococcus</taxon>
    </lineage>
</organism>
<evidence type="ECO:0000313" key="3">
    <source>
        <dbReference type="Proteomes" id="UP000006175"/>
    </source>
</evidence>
<dbReference type="GeneID" id="13062221"/>
<gene>
    <name evidence="2" type="ORF">Desfe_0531</name>
</gene>
<keyword evidence="1" id="KW-0812">Transmembrane</keyword>
<dbReference type="Proteomes" id="UP000006175">
    <property type="component" value="Chromosome"/>
</dbReference>
<dbReference type="AlphaFoldDB" id="I3XR61"/>
<keyword evidence="2" id="KW-0808">Transferase</keyword>
<keyword evidence="2" id="KW-0418">Kinase</keyword>
<dbReference type="Gene3D" id="3.40.50.300">
    <property type="entry name" value="P-loop containing nucleotide triphosphate hydrolases"/>
    <property type="match status" value="1"/>
</dbReference>
<reference evidence="2 3" key="1">
    <citation type="journal article" date="2012" name="J. Bacteriol.">
        <title>Complete Genome Sequence of Desulfurococcus fermentans, a Hyperthermophilic Cellulolytic Crenarchaeon Isolated from a Freshwater Hot Spring in Kamchatka, Russia.</title>
        <authorList>
            <person name="Susanti D."/>
            <person name="Johnson E.F."/>
            <person name="Rodriguez J.R."/>
            <person name="Anderson I."/>
            <person name="Perevalova A.A."/>
            <person name="Kyrpides N."/>
            <person name="Lucas S."/>
            <person name="Han J."/>
            <person name="Lapidus A."/>
            <person name="Cheng J.F."/>
            <person name="Goodwin L."/>
            <person name="Pitluck S."/>
            <person name="Mavrommatis K."/>
            <person name="Peters L."/>
            <person name="Land M.L."/>
            <person name="Hauser L."/>
            <person name="Gopalan V."/>
            <person name="Chan P.P."/>
            <person name="Lowe T.M."/>
            <person name="Atomi H."/>
            <person name="Bonch-Osmolovskaya E.A."/>
            <person name="Woyke T."/>
            <person name="Mukhopadhyay B."/>
        </authorList>
    </citation>
    <scope>NUCLEOTIDE SEQUENCE [LARGE SCALE GENOMIC DNA]</scope>
    <source>
        <strain evidence="2 3">DSM 16532</strain>
    </source>
</reference>
<keyword evidence="1" id="KW-1133">Transmembrane helix</keyword>
<evidence type="ECO:0000313" key="2">
    <source>
        <dbReference type="EMBL" id="AFL66435.1"/>
    </source>
</evidence>
<accession>I3XR61</accession>
<protein>
    <submittedName>
        <fullName evidence="2">Thymidylate kinase</fullName>
    </submittedName>
</protein>
<dbReference type="RefSeq" id="WP_014767336.1">
    <property type="nucleotide sequence ID" value="NC_018001.1"/>
</dbReference>
<dbReference type="eggNOG" id="arCOG01891">
    <property type="taxonomic scope" value="Archaea"/>
</dbReference>
<dbReference type="EMBL" id="CP003321">
    <property type="protein sequence ID" value="AFL66435.1"/>
    <property type="molecule type" value="Genomic_DNA"/>
</dbReference>
<proteinExistence type="predicted"/>
<name>I3XR61_DESAM</name>
<keyword evidence="3" id="KW-1185">Reference proteome</keyword>
<dbReference type="KEGG" id="dfd:Desfe_0531"/>
<keyword evidence="1" id="KW-0472">Membrane</keyword>
<dbReference type="GO" id="GO:0016301">
    <property type="term" value="F:kinase activity"/>
    <property type="evidence" value="ECO:0007669"/>
    <property type="project" value="UniProtKB-KW"/>
</dbReference>
<feature type="transmembrane region" description="Helical" evidence="1">
    <location>
        <begin position="21"/>
        <end position="37"/>
    </location>
</feature>
<dbReference type="HOGENOM" id="CLU_1478854_0_0_2"/>